<feature type="region of interest" description="Disordered" evidence="1">
    <location>
        <begin position="365"/>
        <end position="403"/>
    </location>
</feature>
<dbReference type="Proteomes" id="UP000762676">
    <property type="component" value="Unassembled WGS sequence"/>
</dbReference>
<evidence type="ECO:0000313" key="4">
    <source>
        <dbReference type="Proteomes" id="UP000762676"/>
    </source>
</evidence>
<keyword evidence="2" id="KW-0472">Membrane</keyword>
<accession>A0AAV4GFL1</accession>
<feature type="compositionally biased region" description="Basic residues" evidence="1">
    <location>
        <begin position="264"/>
        <end position="274"/>
    </location>
</feature>
<evidence type="ECO:0000256" key="2">
    <source>
        <dbReference type="SAM" id="Phobius"/>
    </source>
</evidence>
<keyword evidence="2" id="KW-0812">Transmembrane</keyword>
<organism evidence="3 4">
    <name type="scientific">Elysia marginata</name>
    <dbReference type="NCBI Taxonomy" id="1093978"/>
    <lineage>
        <taxon>Eukaryota</taxon>
        <taxon>Metazoa</taxon>
        <taxon>Spiralia</taxon>
        <taxon>Lophotrochozoa</taxon>
        <taxon>Mollusca</taxon>
        <taxon>Gastropoda</taxon>
        <taxon>Heterobranchia</taxon>
        <taxon>Euthyneura</taxon>
        <taxon>Panpulmonata</taxon>
        <taxon>Sacoglossa</taxon>
        <taxon>Placobranchoidea</taxon>
        <taxon>Plakobranchidae</taxon>
        <taxon>Elysia</taxon>
    </lineage>
</organism>
<feature type="transmembrane region" description="Helical" evidence="2">
    <location>
        <begin position="130"/>
        <end position="152"/>
    </location>
</feature>
<dbReference type="AlphaFoldDB" id="A0AAV4GFL1"/>
<feature type="region of interest" description="Disordered" evidence="1">
    <location>
        <begin position="251"/>
        <end position="334"/>
    </location>
</feature>
<dbReference type="EMBL" id="BMAT01012050">
    <property type="protein sequence ID" value="GFR84289.1"/>
    <property type="molecule type" value="Genomic_DNA"/>
</dbReference>
<name>A0AAV4GFL1_9GAST</name>
<evidence type="ECO:0000256" key="1">
    <source>
        <dbReference type="SAM" id="MobiDB-lite"/>
    </source>
</evidence>
<gene>
    <name evidence="3" type="ORF">ElyMa_005995200</name>
</gene>
<dbReference type="Gene3D" id="1.20.140.150">
    <property type="match status" value="1"/>
</dbReference>
<feature type="compositionally biased region" description="Basic and acidic residues" evidence="1">
    <location>
        <begin position="299"/>
        <end position="323"/>
    </location>
</feature>
<feature type="transmembrane region" description="Helical" evidence="2">
    <location>
        <begin position="203"/>
        <end position="226"/>
    </location>
</feature>
<protein>
    <recommendedName>
        <fullName evidence="5">Cytochrome b561 domain-containing protein</fullName>
    </recommendedName>
</protein>
<feature type="compositionally biased region" description="Polar residues" evidence="1">
    <location>
        <begin position="438"/>
        <end position="457"/>
    </location>
</feature>
<proteinExistence type="predicted"/>
<sequence length="477" mass="50998">MAALEQGEPTSLGSEFCTIQLHSTPVDIDGGTPAKPKTIAAACLPNRWNFYVGIALTLGGIVAFTAGACSSEWIVLEDDGHGVTAPYRSRLLARVGPWEGCTHSGHCDVLWKIVPGVGEKHKITVRGVQAMLVMSMVVYLSGAVVIFLNLAGIRLTKTSCLRKILRVAVPEFHISIAAVAAILSMLLMGLVKQRILPHRVQTIHPGWAFIVCLLAILATVSGAMLMTLHRHLVPVKTTLISKAVSSAVGRWRRRRKGGGEGGRNKIRWRRRVGRRGSIPHGPLDESGIRVSIVGSGGGERGDTERREREEHLGGKDIDFDKGAGDGGTSGDKNTSNCSAFNDASVSQIGIEGVAAAVTFSPSHAALSADEDSSDPCNDTTKEQGGEKYNNNIAIPRPRPQGNRGVISESIAQRLSETHADWRELRPMADIDFREVNEAANSSPLSTRLSDQTASSSGVYRGQAAALEAPLTDEVSEV</sequence>
<comment type="caution">
    <text evidence="3">The sequence shown here is derived from an EMBL/GenBank/DDBJ whole genome shotgun (WGS) entry which is preliminary data.</text>
</comment>
<evidence type="ECO:0000313" key="3">
    <source>
        <dbReference type="EMBL" id="GFR84289.1"/>
    </source>
</evidence>
<feature type="transmembrane region" description="Helical" evidence="2">
    <location>
        <begin position="172"/>
        <end position="191"/>
    </location>
</feature>
<reference evidence="3 4" key="1">
    <citation type="journal article" date="2021" name="Elife">
        <title>Chloroplast acquisition without the gene transfer in kleptoplastic sea slugs, Plakobranchus ocellatus.</title>
        <authorList>
            <person name="Maeda T."/>
            <person name="Takahashi S."/>
            <person name="Yoshida T."/>
            <person name="Shimamura S."/>
            <person name="Takaki Y."/>
            <person name="Nagai Y."/>
            <person name="Toyoda A."/>
            <person name="Suzuki Y."/>
            <person name="Arimoto A."/>
            <person name="Ishii H."/>
            <person name="Satoh N."/>
            <person name="Nishiyama T."/>
            <person name="Hasebe M."/>
            <person name="Maruyama T."/>
            <person name="Minagawa J."/>
            <person name="Obokata J."/>
            <person name="Shigenobu S."/>
        </authorList>
    </citation>
    <scope>NUCLEOTIDE SEQUENCE [LARGE SCALE GENOMIC DNA]</scope>
</reference>
<keyword evidence="2" id="KW-1133">Transmembrane helix</keyword>
<keyword evidence="4" id="KW-1185">Reference proteome</keyword>
<feature type="region of interest" description="Disordered" evidence="1">
    <location>
        <begin position="438"/>
        <end position="460"/>
    </location>
</feature>
<evidence type="ECO:0008006" key="5">
    <source>
        <dbReference type="Google" id="ProtNLM"/>
    </source>
</evidence>